<dbReference type="PRINTS" id="PR00237">
    <property type="entry name" value="GPCRRHODOPSN"/>
</dbReference>
<evidence type="ECO:0000313" key="11">
    <source>
        <dbReference type="Proteomes" id="UP000504632"/>
    </source>
</evidence>
<dbReference type="GO" id="GO:0035025">
    <property type="term" value="P:positive regulation of Rho protein signal transduction"/>
    <property type="evidence" value="ECO:0007669"/>
    <property type="project" value="TreeGrafter"/>
</dbReference>
<dbReference type="PANTHER" id="PTHR24232:SF107">
    <property type="entry name" value="HYDROXYCARBOXYLIC ACID RECEPTOR 2-LIKE"/>
    <property type="match status" value="1"/>
</dbReference>
<evidence type="ECO:0000256" key="5">
    <source>
        <dbReference type="ARBA" id="ARBA00023136"/>
    </source>
</evidence>
<gene>
    <name evidence="12" type="primary">hcar2</name>
</gene>
<dbReference type="Proteomes" id="UP000504632">
    <property type="component" value="Chromosome 3"/>
</dbReference>
<dbReference type="Pfam" id="PF00001">
    <property type="entry name" value="7tm_1"/>
    <property type="match status" value="1"/>
</dbReference>
<feature type="transmembrane region" description="Helical" evidence="9">
    <location>
        <begin position="115"/>
        <end position="133"/>
    </location>
</feature>
<evidence type="ECO:0000256" key="2">
    <source>
        <dbReference type="ARBA" id="ARBA00022692"/>
    </source>
</evidence>
<comment type="subcellular location">
    <subcellularLocation>
        <location evidence="1">Membrane</location>
        <topology evidence="1">Multi-pass membrane protein</topology>
    </subcellularLocation>
</comment>
<sequence length="358" mass="40689">MQHNFLRHNSNQVEVILIESKAILSQDGPVLTLVSPPPLTIQVLYINSTMLLINRTLDNTSAEEQIVYRACGEKTAVLLFYLILQSINFVLGIPANVMVLWLIHKNKRDSTTSDIFILHLAALDTFFCLIPPLEYANLLYFTTTNHAWYVLGFFYGVKDSSPLFLSCICLDRYVAVLHPVTFTELKDKRHRAVCAGVVWIFTLCYAALKSTSKIPNFDKAFTVMILAAFTFMVFCNISILWALRKSGPGQDKMHPVKKKAFRMVLIILAIIIFNYFPPVALFPFREYYDPDVFRCYIHYLAFGLMDISSSIQPILYLSREITPEVSDCCCCGREQTVDRSEPSITVSTVSASDRPFVV</sequence>
<dbReference type="CTD" id="338442"/>
<evidence type="ECO:0000256" key="9">
    <source>
        <dbReference type="SAM" id="Phobius"/>
    </source>
</evidence>
<keyword evidence="2 9" id="KW-0812">Transmembrane</keyword>
<keyword evidence="4" id="KW-0297">G-protein coupled receptor</keyword>
<evidence type="ECO:0000256" key="8">
    <source>
        <dbReference type="ARBA" id="ARBA00023224"/>
    </source>
</evidence>
<proteinExistence type="predicted"/>
<evidence type="ECO:0000256" key="6">
    <source>
        <dbReference type="ARBA" id="ARBA00023170"/>
    </source>
</evidence>
<keyword evidence="5 9" id="KW-0472">Membrane</keyword>
<feature type="transmembrane region" description="Helical" evidence="9">
    <location>
        <begin position="78"/>
        <end position="103"/>
    </location>
</feature>
<evidence type="ECO:0000256" key="1">
    <source>
        <dbReference type="ARBA" id="ARBA00004141"/>
    </source>
</evidence>
<dbReference type="GO" id="GO:0004930">
    <property type="term" value="F:G protein-coupled receptor activity"/>
    <property type="evidence" value="ECO:0007669"/>
    <property type="project" value="UniProtKB-KW"/>
</dbReference>
<keyword evidence="3 9" id="KW-1133">Transmembrane helix</keyword>
<feature type="transmembrane region" description="Helical" evidence="9">
    <location>
        <begin position="192"/>
        <end position="208"/>
    </location>
</feature>
<dbReference type="PANTHER" id="PTHR24232">
    <property type="entry name" value="G-PROTEIN COUPLED RECEPTOR"/>
    <property type="match status" value="1"/>
</dbReference>
<reference evidence="12" key="1">
    <citation type="submission" date="2025-08" db="UniProtKB">
        <authorList>
            <consortium name="RefSeq"/>
        </authorList>
    </citation>
    <scope>IDENTIFICATION</scope>
</reference>
<evidence type="ECO:0000256" key="7">
    <source>
        <dbReference type="ARBA" id="ARBA00023180"/>
    </source>
</evidence>
<evidence type="ECO:0000256" key="4">
    <source>
        <dbReference type="ARBA" id="ARBA00023040"/>
    </source>
</evidence>
<feature type="transmembrane region" description="Helical" evidence="9">
    <location>
        <begin position="220"/>
        <end position="243"/>
    </location>
</feature>
<dbReference type="InterPro" id="IPR000276">
    <property type="entry name" value="GPCR_Rhodpsn"/>
</dbReference>
<dbReference type="Gene3D" id="1.20.1070.10">
    <property type="entry name" value="Rhodopsin 7-helix transmembrane proteins"/>
    <property type="match status" value="1"/>
</dbReference>
<organism evidence="11 12">
    <name type="scientific">Chanos chanos</name>
    <name type="common">Milkfish</name>
    <name type="synonym">Mugil chanos</name>
    <dbReference type="NCBI Taxonomy" id="29144"/>
    <lineage>
        <taxon>Eukaryota</taxon>
        <taxon>Metazoa</taxon>
        <taxon>Chordata</taxon>
        <taxon>Craniata</taxon>
        <taxon>Vertebrata</taxon>
        <taxon>Euteleostomi</taxon>
        <taxon>Actinopterygii</taxon>
        <taxon>Neopterygii</taxon>
        <taxon>Teleostei</taxon>
        <taxon>Ostariophysi</taxon>
        <taxon>Gonorynchiformes</taxon>
        <taxon>Chanidae</taxon>
        <taxon>Chanos</taxon>
    </lineage>
</organism>
<name>A0A6J2UXB0_CHACN</name>
<dbReference type="AlphaFoldDB" id="A0A6J2UXB0"/>
<feature type="domain" description="G-protein coupled receptors family 1 profile" evidence="10">
    <location>
        <begin position="95"/>
        <end position="316"/>
    </location>
</feature>
<protein>
    <submittedName>
        <fullName evidence="12">Uracil nucleotide/cysteinyl leukotriene receptor</fullName>
    </submittedName>
</protein>
<keyword evidence="6 12" id="KW-0675">Receptor</keyword>
<evidence type="ECO:0000313" key="12">
    <source>
        <dbReference type="RefSeq" id="XP_030623706.1"/>
    </source>
</evidence>
<dbReference type="GO" id="GO:0007200">
    <property type="term" value="P:phospholipase C-activating G protein-coupled receptor signaling pathway"/>
    <property type="evidence" value="ECO:0007669"/>
    <property type="project" value="TreeGrafter"/>
</dbReference>
<dbReference type="SUPFAM" id="SSF81321">
    <property type="entry name" value="Family A G protein-coupled receptor-like"/>
    <property type="match status" value="1"/>
</dbReference>
<feature type="transmembrane region" description="Helical" evidence="9">
    <location>
        <begin position="264"/>
        <end position="284"/>
    </location>
</feature>
<dbReference type="InterPro" id="IPR017452">
    <property type="entry name" value="GPCR_Rhodpsn_7TM"/>
</dbReference>
<accession>A0A6J2UXB0</accession>
<keyword evidence="8" id="KW-0807">Transducer</keyword>
<dbReference type="InParanoid" id="A0A6J2UXB0"/>
<evidence type="ECO:0000259" key="10">
    <source>
        <dbReference type="PROSITE" id="PS50262"/>
    </source>
</evidence>
<dbReference type="PROSITE" id="PS50262">
    <property type="entry name" value="G_PROTEIN_RECEP_F1_2"/>
    <property type="match status" value="1"/>
</dbReference>
<keyword evidence="11" id="KW-1185">Reference proteome</keyword>
<dbReference type="RefSeq" id="XP_030623706.1">
    <property type="nucleotide sequence ID" value="XM_030767846.1"/>
</dbReference>
<keyword evidence="7" id="KW-0325">Glycoprotein</keyword>
<feature type="transmembrane region" description="Helical" evidence="9">
    <location>
        <begin position="296"/>
        <end position="317"/>
    </location>
</feature>
<dbReference type="GeneID" id="115806988"/>
<dbReference type="GO" id="GO:0005886">
    <property type="term" value="C:plasma membrane"/>
    <property type="evidence" value="ECO:0007669"/>
    <property type="project" value="TreeGrafter"/>
</dbReference>
<evidence type="ECO:0000256" key="3">
    <source>
        <dbReference type="ARBA" id="ARBA00022989"/>
    </source>
</evidence>
<dbReference type="OrthoDB" id="8889623at2759"/>